<feature type="non-terminal residue" evidence="2">
    <location>
        <position position="1"/>
    </location>
</feature>
<feature type="compositionally biased region" description="Basic and acidic residues" evidence="1">
    <location>
        <begin position="549"/>
        <end position="563"/>
    </location>
</feature>
<feature type="non-terminal residue" evidence="2">
    <location>
        <position position="835"/>
    </location>
</feature>
<proteinExistence type="predicted"/>
<organism evidence="2 3">
    <name type="scientific">Symbiodinium necroappetens</name>
    <dbReference type="NCBI Taxonomy" id="1628268"/>
    <lineage>
        <taxon>Eukaryota</taxon>
        <taxon>Sar</taxon>
        <taxon>Alveolata</taxon>
        <taxon>Dinophyceae</taxon>
        <taxon>Suessiales</taxon>
        <taxon>Symbiodiniaceae</taxon>
        <taxon>Symbiodinium</taxon>
    </lineage>
</organism>
<comment type="caution">
    <text evidence="2">The sequence shown here is derived from an EMBL/GenBank/DDBJ whole genome shotgun (WGS) entry which is preliminary data.</text>
</comment>
<gene>
    <name evidence="2" type="primary">NPHP3</name>
    <name evidence="2" type="ORF">SNEC2469_LOCUS14901</name>
</gene>
<sequence>PDLAAAPVREDLRAQTDALRDAAAAVDDLQLVIGGWDDAKRGEIEQEVRDLFSKIEASPLLLNIHVPFVRSRFARVELLFTSSSIAERRRIQTLTLEALKKALADYTSGIQGQQAKRLWVTRNRSKEDREKIRALVSMKDYAKRYLDEGQIDLDWRGRLWLKGEQVLYWHVWKKPVDGSVMLTNAAGDETEWWVDSDQFAKLLNLPADQVRKLEDFLISPMGAGLWVDPFGWVLPIFLTSNALTPRFHDVVMLGLDANQDPLNSNPHFPALSRLQFLARHRGLEFNMHAGATWEVRPQDATPKTKARLWKMEWSVVTMEPAFQIEGANQAGIRGDRAAIAHLRRSASQTFSDGSLIERLGKLASFFTDILLGNKPVPQALEAITAAQATMKLYRQSTGKQLFDHPDTPVSEKLALFQSYITSKWAWCVDPLQPFLTNTIARITMLCASSHKKPLHTTCSAIRTQDFTSARYYANGSGQAAGTWGTALALLSVVPDQVWTILGTMLVMLFAKWLFTPPAPRPVSAATSKPTVPSEAAELSGPKQEQQEAEPSRHSRWGGKEAPKDQGSAAVVEARADDPQQVPKSPTTQPQSFGPKEVTKVVEPDKPVAKGVAEGAKSDAAPKPAVDATATPPTTTTATTPATTTPATATQTTAQAKATGTPKAAAAATPQVTAQVMFKAIQEVKTDVQRLSTRVEAIEKILGIMSEKIGPLHANIVNMQKAQDSHYKEFAQSFAKVCGNMRCNFEESQQLARDNHHNLEQRVGAAESKLVGGIQRTLDKITNCDYQTNQAFSQKMENVASELLAAMHFSQNELAEVKQTLGSTSEEVHSIKEMCE</sequence>
<feature type="compositionally biased region" description="Polar residues" evidence="1">
    <location>
        <begin position="581"/>
        <end position="591"/>
    </location>
</feature>
<dbReference type="OrthoDB" id="447205at2759"/>
<reference evidence="2" key="1">
    <citation type="submission" date="2021-02" db="EMBL/GenBank/DDBJ databases">
        <authorList>
            <person name="Dougan E. K."/>
            <person name="Rhodes N."/>
            <person name="Thang M."/>
            <person name="Chan C."/>
        </authorList>
    </citation>
    <scope>NUCLEOTIDE SEQUENCE</scope>
</reference>
<dbReference type="EMBL" id="CAJNJA010024034">
    <property type="protein sequence ID" value="CAE7520917.1"/>
    <property type="molecule type" value="Genomic_DNA"/>
</dbReference>
<feature type="compositionally biased region" description="Low complexity" evidence="1">
    <location>
        <begin position="620"/>
        <end position="661"/>
    </location>
</feature>
<feature type="region of interest" description="Disordered" evidence="1">
    <location>
        <begin position="520"/>
        <end position="661"/>
    </location>
</feature>
<dbReference type="Proteomes" id="UP000601435">
    <property type="component" value="Unassembled WGS sequence"/>
</dbReference>
<dbReference type="AlphaFoldDB" id="A0A812TG70"/>
<keyword evidence="3" id="KW-1185">Reference proteome</keyword>
<evidence type="ECO:0000313" key="3">
    <source>
        <dbReference type="Proteomes" id="UP000601435"/>
    </source>
</evidence>
<name>A0A812TG70_9DINO</name>
<feature type="compositionally biased region" description="Basic and acidic residues" evidence="1">
    <location>
        <begin position="596"/>
        <end position="607"/>
    </location>
</feature>
<protein>
    <submittedName>
        <fullName evidence="2">NPHP3 protein</fullName>
    </submittedName>
</protein>
<evidence type="ECO:0000256" key="1">
    <source>
        <dbReference type="SAM" id="MobiDB-lite"/>
    </source>
</evidence>
<accession>A0A812TG70</accession>
<evidence type="ECO:0000313" key="2">
    <source>
        <dbReference type="EMBL" id="CAE7520917.1"/>
    </source>
</evidence>